<dbReference type="SUPFAM" id="SSF54593">
    <property type="entry name" value="Glyoxalase/Bleomycin resistance protein/Dihydroxybiphenyl dioxygenase"/>
    <property type="match status" value="1"/>
</dbReference>
<comment type="caution">
    <text evidence="1">The sequence shown here is derived from an EMBL/GenBank/DDBJ whole genome shotgun (WGS) entry which is preliminary data.</text>
</comment>
<dbReference type="EMBL" id="JBHSQJ010000045">
    <property type="protein sequence ID" value="MFC5907859.1"/>
    <property type="molecule type" value="Genomic_DNA"/>
</dbReference>
<evidence type="ECO:0000313" key="2">
    <source>
        <dbReference type="Proteomes" id="UP001596174"/>
    </source>
</evidence>
<keyword evidence="2" id="KW-1185">Reference proteome</keyword>
<accession>A0ABW1FZF8</accession>
<dbReference type="Proteomes" id="UP001596174">
    <property type="component" value="Unassembled WGS sequence"/>
</dbReference>
<reference evidence="2" key="1">
    <citation type="journal article" date="2019" name="Int. J. Syst. Evol. Microbiol.">
        <title>The Global Catalogue of Microorganisms (GCM) 10K type strain sequencing project: providing services to taxonomists for standard genome sequencing and annotation.</title>
        <authorList>
            <consortium name="The Broad Institute Genomics Platform"/>
            <consortium name="The Broad Institute Genome Sequencing Center for Infectious Disease"/>
            <person name="Wu L."/>
            <person name="Ma J."/>
        </authorList>
    </citation>
    <scope>NUCLEOTIDE SEQUENCE [LARGE SCALE GENOMIC DNA]</scope>
    <source>
        <strain evidence="2">JCM 4816</strain>
    </source>
</reference>
<dbReference type="InterPro" id="IPR029068">
    <property type="entry name" value="Glyas_Bleomycin-R_OHBP_Dase"/>
</dbReference>
<gene>
    <name evidence="1" type="ORF">ACFP3V_11605</name>
</gene>
<dbReference type="RefSeq" id="WP_380582710.1">
    <property type="nucleotide sequence ID" value="NZ_JBHSQJ010000045.1"/>
</dbReference>
<dbReference type="Pfam" id="PF13669">
    <property type="entry name" value="Glyoxalase_4"/>
    <property type="match status" value="1"/>
</dbReference>
<sequence>MTPSSVPGSGPLVHHVELWMQDLTLAEAQWGPVLGVLDCVPFQHWEAGRSWRRDGSYVVIEQSPALLPGPHERLRAGLNHLALRGIGRRDAVLEAARAAGWTLRVDTGSAVHLIDGQGFELEVVYAEGEVVYAESAGIYADGEAEAAGGAGAGPA</sequence>
<dbReference type="Gene3D" id="3.10.180.10">
    <property type="entry name" value="2,3-Dihydroxybiphenyl 1,2-Dioxygenase, domain 1"/>
    <property type="match status" value="1"/>
</dbReference>
<proteinExistence type="predicted"/>
<organism evidence="1 2">
    <name type="scientific">Streptacidiphilus monticola</name>
    <dbReference type="NCBI Taxonomy" id="2161674"/>
    <lineage>
        <taxon>Bacteria</taxon>
        <taxon>Bacillati</taxon>
        <taxon>Actinomycetota</taxon>
        <taxon>Actinomycetes</taxon>
        <taxon>Kitasatosporales</taxon>
        <taxon>Streptomycetaceae</taxon>
        <taxon>Streptacidiphilus</taxon>
    </lineage>
</organism>
<protein>
    <submittedName>
        <fullName evidence="1">VOC family protein</fullName>
    </submittedName>
</protein>
<name>A0ABW1FZF8_9ACTN</name>
<evidence type="ECO:0000313" key="1">
    <source>
        <dbReference type="EMBL" id="MFC5907859.1"/>
    </source>
</evidence>